<dbReference type="Proteomes" id="UP000274556">
    <property type="component" value="Unassembled WGS sequence"/>
</dbReference>
<reference evidence="2 3" key="1">
    <citation type="submission" date="2018-10" db="EMBL/GenBank/DDBJ databases">
        <title>Genomic Encyclopedia of Archaeal and Bacterial Type Strains, Phase II (KMG-II): from individual species to whole genera.</title>
        <authorList>
            <person name="Goeker M."/>
        </authorList>
    </citation>
    <scope>NUCLEOTIDE SEQUENCE [LARGE SCALE GENOMIC DNA]</scope>
    <source>
        <strain evidence="2 3">DSM 235</strain>
    </source>
</reference>
<dbReference type="NCBIfam" id="TIGR01784">
    <property type="entry name" value="T_den_put_tspse"/>
    <property type="match status" value="1"/>
</dbReference>
<keyword evidence="3" id="KW-1185">Reference proteome</keyword>
<dbReference type="RefSeq" id="WP_120798103.1">
    <property type="nucleotide sequence ID" value="NZ_RBXL01000001.1"/>
</dbReference>
<comment type="caution">
    <text evidence="2">The sequence shown here is derived from an EMBL/GenBank/DDBJ whole genome shotgun (WGS) entry which is preliminary data.</text>
</comment>
<dbReference type="PANTHER" id="PTHR41317:SF1">
    <property type="entry name" value="PD-(D_E)XK NUCLEASE FAMILY TRANSPOSASE"/>
    <property type="match status" value="1"/>
</dbReference>
<dbReference type="OrthoDB" id="5566984at2"/>
<dbReference type="AlphaFoldDB" id="A0A495V985"/>
<sequence length="346" mass="39623">MHRPIDPKIDCVFKTLFGSDDRRDLLIHLLNALLAEDLEAPVAEVDILNPYNERETLDDKLTIVDVKARDTARRIFQVEIQLLVFPHYLAPRILYAWADLYSQQLHSGQDYDALRPTYTIWILDQTLFVERPEYAHRYCLRDDLGRRLVDHGAIRLFELSKFQLARVETDAERWLKFLKDGEHLDPEHLPEWMQHPIMRQAMSILSRFSEKESDYHRYQSRQEALRVQRSIQRALDEARAATEAARADEQAARAATEAARADEQAARADEQAARADEQAARADEQAARAATEAARADEQAARAAAEAERMAKEEARAAMEAALQENESALAEIARLKALLQQQKDG</sequence>
<protein>
    <submittedName>
        <fullName evidence="2">Putative transposase/invertase (TIGR01784 family)</fullName>
    </submittedName>
</protein>
<dbReference type="Pfam" id="PF12784">
    <property type="entry name" value="PDDEXK_2"/>
    <property type="match status" value="1"/>
</dbReference>
<evidence type="ECO:0000313" key="2">
    <source>
        <dbReference type="EMBL" id="RKT45916.1"/>
    </source>
</evidence>
<accession>A0A495V985</accession>
<dbReference type="EMBL" id="RBXL01000001">
    <property type="protein sequence ID" value="RKT45916.1"/>
    <property type="molecule type" value="Genomic_DNA"/>
</dbReference>
<proteinExistence type="predicted"/>
<evidence type="ECO:0000313" key="3">
    <source>
        <dbReference type="Proteomes" id="UP000274556"/>
    </source>
</evidence>
<evidence type="ECO:0000256" key="1">
    <source>
        <dbReference type="SAM" id="MobiDB-lite"/>
    </source>
</evidence>
<feature type="region of interest" description="Disordered" evidence="1">
    <location>
        <begin position="255"/>
        <end position="281"/>
    </location>
</feature>
<dbReference type="InterPro" id="IPR010106">
    <property type="entry name" value="RpnA"/>
</dbReference>
<dbReference type="PANTHER" id="PTHR41317">
    <property type="entry name" value="PD-(D_E)XK NUCLEASE FAMILY TRANSPOSASE"/>
    <property type="match status" value="1"/>
</dbReference>
<organism evidence="2 3">
    <name type="scientific">Thiocapsa rosea</name>
    <dbReference type="NCBI Taxonomy" id="69360"/>
    <lineage>
        <taxon>Bacteria</taxon>
        <taxon>Pseudomonadati</taxon>
        <taxon>Pseudomonadota</taxon>
        <taxon>Gammaproteobacteria</taxon>
        <taxon>Chromatiales</taxon>
        <taxon>Chromatiaceae</taxon>
        <taxon>Thiocapsa</taxon>
    </lineage>
</organism>
<name>A0A495V985_9GAMM</name>
<feature type="compositionally biased region" description="Basic and acidic residues" evidence="1">
    <location>
        <begin position="259"/>
        <end position="281"/>
    </location>
</feature>
<gene>
    <name evidence="2" type="ORF">BDD21_3405</name>
</gene>